<dbReference type="InterPro" id="IPR051311">
    <property type="entry name" value="DedA_domain"/>
</dbReference>
<feature type="domain" description="VTT" evidence="3">
    <location>
        <begin position="29"/>
        <end position="155"/>
    </location>
</feature>
<keyword evidence="2" id="KW-0812">Transmembrane</keyword>
<feature type="transmembrane region" description="Helical" evidence="2">
    <location>
        <begin position="365"/>
        <end position="388"/>
    </location>
</feature>
<proteinExistence type="inferred from homology"/>
<sequence>MHLLIHLIDQYGYIVLFFSLMLELIIVPVPNEILMSYVGFLAYQGKVHFALAILFGGLGGIVGVTISYWIGFKLGAPFFYKYGSKFHLGPEKIERISRWNQKYGRRLLLFSFFIPGVRHVTSLFSGITRLPFRSFVVFAYIGVFLWVGTFIFLGKIFGPKWEQFHQEAKLYMIIGCVVIGLVYAIYLYIKVNIRKMRENLILLFEAMFKRFHSFLGMKLLIFGMAIVFIAMFSLMVGMIQDFIENEFGQFNTITKAVVSYIVDPRWKQTIDSMYSLLSRNSLLFVGLLTIIWIFFKGKNKWLEFQYYVICILGALILSKGLHILFSYIAAANMFSQSFPSELSFLWVVLYIFFLYIVLRHSQRKMGSVLIVVLEMLIFALISVSSIYLGSENPSDLVAGYTFGGVWVSLIILMIEISRLLNMIKASKRGHLEKTE</sequence>
<evidence type="ECO:0000313" key="5">
    <source>
        <dbReference type="Proteomes" id="UP000011747"/>
    </source>
</evidence>
<evidence type="ECO:0000256" key="1">
    <source>
        <dbReference type="ARBA" id="ARBA00010792"/>
    </source>
</evidence>
<feature type="transmembrane region" description="Helical" evidence="2">
    <location>
        <begin position="342"/>
        <end position="358"/>
    </location>
</feature>
<evidence type="ECO:0000259" key="3">
    <source>
        <dbReference type="Pfam" id="PF09335"/>
    </source>
</evidence>
<feature type="transmembrane region" description="Helical" evidence="2">
    <location>
        <begin position="12"/>
        <end position="29"/>
    </location>
</feature>
<comment type="caution">
    <text evidence="4">The sequence shown here is derived from an EMBL/GenBank/DDBJ whole genome shotgun (WGS) entry which is preliminary data.</text>
</comment>
<protein>
    <recommendedName>
        <fullName evidence="3">VTT domain-containing protein</fullName>
    </recommendedName>
</protein>
<dbReference type="PATRIC" id="fig|665952.3.peg.334"/>
<dbReference type="InterPro" id="IPR032816">
    <property type="entry name" value="VTT_dom"/>
</dbReference>
<feature type="transmembrane region" description="Helical" evidence="2">
    <location>
        <begin position="307"/>
        <end position="330"/>
    </location>
</feature>
<evidence type="ECO:0000256" key="2">
    <source>
        <dbReference type="SAM" id="Phobius"/>
    </source>
</evidence>
<dbReference type="SUPFAM" id="SSF48317">
    <property type="entry name" value="Acid phosphatase/Vanadium-dependent haloperoxidase"/>
    <property type="match status" value="1"/>
</dbReference>
<dbReference type="RefSeq" id="WP_003352607.1">
    <property type="nucleotide sequence ID" value="NZ_JH414740.1"/>
</dbReference>
<accession>G9QHE2</accession>
<feature type="transmembrane region" description="Helical" evidence="2">
    <location>
        <begin position="135"/>
        <end position="158"/>
    </location>
</feature>
<dbReference type="HOGENOM" id="CLU_637224_0_0_9"/>
<feature type="transmembrane region" description="Helical" evidence="2">
    <location>
        <begin position="219"/>
        <end position="239"/>
    </location>
</feature>
<organism evidence="4 5">
    <name type="scientific">Bacillus smithii 7_3_47FAA</name>
    <dbReference type="NCBI Taxonomy" id="665952"/>
    <lineage>
        <taxon>Bacteria</taxon>
        <taxon>Bacillati</taxon>
        <taxon>Bacillota</taxon>
        <taxon>Bacilli</taxon>
        <taxon>Bacillales</taxon>
        <taxon>Bacillaceae</taxon>
        <taxon>Bacillus</taxon>
    </lineage>
</organism>
<feature type="transmembrane region" description="Helical" evidence="2">
    <location>
        <begin position="400"/>
        <end position="420"/>
    </location>
</feature>
<keyword evidence="2" id="KW-1133">Transmembrane helix</keyword>
<dbReference type="GO" id="GO:0005886">
    <property type="term" value="C:plasma membrane"/>
    <property type="evidence" value="ECO:0007669"/>
    <property type="project" value="TreeGrafter"/>
</dbReference>
<gene>
    <name evidence="4" type="ORF">HMPREF1015_01201</name>
</gene>
<dbReference type="EMBL" id="ACWF01000012">
    <property type="protein sequence ID" value="EHL79439.1"/>
    <property type="molecule type" value="Genomic_DNA"/>
</dbReference>
<evidence type="ECO:0000313" key="4">
    <source>
        <dbReference type="EMBL" id="EHL79439.1"/>
    </source>
</evidence>
<dbReference type="PANTHER" id="PTHR42709:SF9">
    <property type="entry name" value="ALKALINE PHOSPHATASE LIKE PROTEIN"/>
    <property type="match status" value="1"/>
</dbReference>
<dbReference type="Gene3D" id="1.20.144.10">
    <property type="entry name" value="Phosphatidic acid phosphatase type 2/haloperoxidase"/>
    <property type="match status" value="1"/>
</dbReference>
<comment type="similarity">
    <text evidence="1">Belongs to the DedA family.</text>
</comment>
<reference evidence="4 5" key="1">
    <citation type="submission" date="2011-09" db="EMBL/GenBank/DDBJ databases">
        <title>The Genome Sequence of Bacillus smithii 7_3_47FAA.</title>
        <authorList>
            <consortium name="The Broad Institute Genome Sequencing Platform"/>
            <person name="Earl A."/>
            <person name="Ward D."/>
            <person name="Feldgarden M."/>
            <person name="Gevers D."/>
            <person name="Daigneault M."/>
            <person name="Strauss J."/>
            <person name="Allen-Vercoe E."/>
            <person name="Young S.K."/>
            <person name="Zeng Q."/>
            <person name="Gargeya S."/>
            <person name="Fitzgerald M."/>
            <person name="Haas B."/>
            <person name="Abouelleil A."/>
            <person name="Alvarado L."/>
            <person name="Arachchi H.M."/>
            <person name="Berlin A."/>
            <person name="Brown A."/>
            <person name="Chapman S.B."/>
            <person name="Chen Z."/>
            <person name="Dunbar C."/>
            <person name="Freedman E."/>
            <person name="Gearin G."/>
            <person name="Goldberg J."/>
            <person name="Griggs A."/>
            <person name="Gujja S."/>
            <person name="Heiman D."/>
            <person name="Howarth C."/>
            <person name="Larson L."/>
            <person name="Lui A."/>
            <person name="MacDonald P.J.P."/>
            <person name="Montmayeur A."/>
            <person name="Murphy C."/>
            <person name="Neiman D."/>
            <person name="Pearson M."/>
            <person name="Priest M."/>
            <person name="Roberts A."/>
            <person name="Saif S."/>
            <person name="Shea T."/>
            <person name="Shenoy N."/>
            <person name="Sisk P."/>
            <person name="Stolte C."/>
            <person name="Sykes S."/>
            <person name="Wortman J."/>
            <person name="Nusbaum C."/>
            <person name="Birren B."/>
        </authorList>
    </citation>
    <scope>NUCLEOTIDE SEQUENCE [LARGE SCALE GENOMIC DNA]</scope>
    <source>
        <strain evidence="4 5">7_3_47FAA</strain>
    </source>
</reference>
<dbReference type="Proteomes" id="UP000011747">
    <property type="component" value="Unassembled WGS sequence"/>
</dbReference>
<dbReference type="PANTHER" id="PTHR42709">
    <property type="entry name" value="ALKALINE PHOSPHATASE LIKE PROTEIN"/>
    <property type="match status" value="1"/>
</dbReference>
<dbReference type="Pfam" id="PF09335">
    <property type="entry name" value="VTT_dom"/>
    <property type="match status" value="1"/>
</dbReference>
<dbReference type="AlphaFoldDB" id="G9QHE2"/>
<dbReference type="InterPro" id="IPR036938">
    <property type="entry name" value="PAP2/HPO_sf"/>
</dbReference>
<keyword evidence="2" id="KW-0472">Membrane</keyword>
<name>G9QHE2_9BACI</name>
<feature type="transmembrane region" description="Helical" evidence="2">
    <location>
        <begin position="170"/>
        <end position="189"/>
    </location>
</feature>
<keyword evidence="5" id="KW-1185">Reference proteome</keyword>
<feature type="transmembrane region" description="Helical" evidence="2">
    <location>
        <begin position="276"/>
        <end position="295"/>
    </location>
</feature>
<feature type="transmembrane region" description="Helical" evidence="2">
    <location>
        <begin position="49"/>
        <end position="70"/>
    </location>
</feature>